<feature type="binding site" evidence="7">
    <location>
        <position position="325"/>
    </location>
    <ligand>
        <name>Zn(2+)</name>
        <dbReference type="ChEBI" id="CHEBI:29105"/>
    </ligand>
</feature>
<dbReference type="AlphaFoldDB" id="A0A255ZQ39"/>
<evidence type="ECO:0000313" key="10">
    <source>
        <dbReference type="Proteomes" id="UP000216035"/>
    </source>
</evidence>
<dbReference type="SUPFAM" id="SSF51338">
    <property type="entry name" value="Composite domain of metallo-dependent hydrolases"/>
    <property type="match status" value="1"/>
</dbReference>
<dbReference type="InterPro" id="IPR005920">
    <property type="entry name" value="HutI"/>
</dbReference>
<feature type="binding site" evidence="7">
    <location>
        <position position="83"/>
    </location>
    <ligand>
        <name>Zn(2+)</name>
        <dbReference type="ChEBI" id="CHEBI:29105"/>
    </ligand>
</feature>
<feature type="binding site" evidence="7">
    <location>
        <position position="330"/>
    </location>
    <ligand>
        <name>4-imidazolone-5-propanoate</name>
        <dbReference type="ChEBI" id="CHEBI:77893"/>
    </ligand>
</feature>
<dbReference type="GO" id="GO:0050480">
    <property type="term" value="F:imidazolonepropionase activity"/>
    <property type="evidence" value="ECO:0007669"/>
    <property type="project" value="UniProtKB-UniRule"/>
</dbReference>
<keyword evidence="4 7" id="KW-0369">Histidine metabolism</keyword>
<feature type="binding site" evidence="7">
    <location>
        <position position="251"/>
    </location>
    <ligand>
        <name>Fe(3+)</name>
        <dbReference type="ChEBI" id="CHEBI:29034"/>
    </ligand>
</feature>
<dbReference type="GO" id="GO:0008270">
    <property type="term" value="F:zinc ion binding"/>
    <property type="evidence" value="ECO:0007669"/>
    <property type="project" value="UniProtKB-UniRule"/>
</dbReference>
<protein>
    <recommendedName>
        <fullName evidence="1 7">Imidazolonepropionase</fullName>
        <ecNumber evidence="1 7">3.5.2.7</ecNumber>
    </recommendedName>
    <alternativeName>
        <fullName evidence="7">Imidazolone-5-propionate hydrolase</fullName>
    </alternativeName>
</protein>
<feature type="binding site" evidence="7">
    <location>
        <position position="325"/>
    </location>
    <ligand>
        <name>Fe(3+)</name>
        <dbReference type="ChEBI" id="CHEBI:29034"/>
    </ligand>
</feature>
<evidence type="ECO:0000259" key="8">
    <source>
        <dbReference type="Pfam" id="PF01979"/>
    </source>
</evidence>
<feature type="binding site" evidence="7">
    <location>
        <position position="81"/>
    </location>
    <ligand>
        <name>Zn(2+)</name>
        <dbReference type="ChEBI" id="CHEBI:29105"/>
    </ligand>
</feature>
<comment type="function">
    <text evidence="7">Catalyzes the hydrolytic cleavage of the carbon-nitrogen bond in imidazolone-5-propanoate to yield N-formimidoyl-L-glutamate. It is the third step in the universal histidine degradation pathway.</text>
</comment>
<feature type="binding site" evidence="7">
    <location>
        <position position="186"/>
    </location>
    <ligand>
        <name>4-imidazolone-5-propanoate</name>
        <dbReference type="ChEBI" id="CHEBI:77893"/>
    </ligand>
</feature>
<dbReference type="RefSeq" id="WP_094486580.1">
    <property type="nucleotide sequence ID" value="NZ_NOXX01000201.1"/>
</dbReference>
<comment type="catalytic activity">
    <reaction evidence="7">
        <text>4-imidazolone-5-propanoate + H2O = N-formimidoyl-L-glutamate</text>
        <dbReference type="Rhea" id="RHEA:23660"/>
        <dbReference type="ChEBI" id="CHEBI:15377"/>
        <dbReference type="ChEBI" id="CHEBI:58928"/>
        <dbReference type="ChEBI" id="CHEBI:77893"/>
        <dbReference type="EC" id="3.5.2.7"/>
    </reaction>
</comment>
<comment type="cofactor">
    <cofactor evidence="7">
        <name>Zn(2+)</name>
        <dbReference type="ChEBI" id="CHEBI:29105"/>
    </cofactor>
    <cofactor evidence="7">
        <name>Fe(3+)</name>
        <dbReference type="ChEBI" id="CHEBI:29034"/>
    </cofactor>
    <text evidence="7">Binds 1 zinc or iron ion per subunit.</text>
</comment>
<evidence type="ECO:0000256" key="2">
    <source>
        <dbReference type="ARBA" id="ARBA00022723"/>
    </source>
</evidence>
<dbReference type="PANTHER" id="PTHR42752:SF1">
    <property type="entry name" value="IMIDAZOLONEPROPIONASE-RELATED"/>
    <property type="match status" value="1"/>
</dbReference>
<keyword evidence="5 7" id="KW-0862">Zinc</keyword>
<evidence type="ECO:0000256" key="6">
    <source>
        <dbReference type="ARBA" id="ARBA00023004"/>
    </source>
</evidence>
<sequence>MTATKTVLTHIAQLLQVRETPEKPLVGTDFNELPLLENAYLKISDGRIEAFGHMENLGSIEGYTEIDCSHRLVLPAYIDSHTHLVYAGDRTPEFANRIQGLTYAEIAEKGGGILNSAALLAKTDEETLFQAAYDRLQQAIQLGTGAIEIKTGYGLSTEAELKMLRVIERLRAASPIPIKATYLAAHAVPTAFKSNPDAYVDLIINETLPQVAALEIAEYIDVFLETNYFNSAQTERILAAAAQYQLKPKIHVNQFTTIGGITTAVKHGALSVDHLEVMAPEDYDALANSKTVAVALPSCSFFIQIPYTPVKELMQRNIPLVLATDFNPGTSPSLNMNFVVALACIQMKLTAEQALNAATLNAAFALELQHELGSIAVGKRAQLIVTKPMRSYWEIPYYFGNNPIERAIY</sequence>
<dbReference type="Pfam" id="PF01979">
    <property type="entry name" value="Amidohydro_1"/>
    <property type="match status" value="1"/>
</dbReference>
<accession>A0A255ZQ39</accession>
<dbReference type="UniPathway" id="UPA00379">
    <property type="reaction ID" value="UER00551"/>
</dbReference>
<dbReference type="NCBIfam" id="TIGR01224">
    <property type="entry name" value="hutI"/>
    <property type="match status" value="1"/>
</dbReference>
<feature type="binding site" evidence="7">
    <location>
        <position position="83"/>
    </location>
    <ligand>
        <name>Fe(3+)</name>
        <dbReference type="ChEBI" id="CHEBI:29034"/>
    </ligand>
</feature>
<keyword evidence="6 7" id="KW-0408">Iron</keyword>
<evidence type="ECO:0000256" key="7">
    <source>
        <dbReference type="HAMAP-Rule" id="MF_00372"/>
    </source>
</evidence>
<dbReference type="FunFam" id="3.20.20.140:FF:000007">
    <property type="entry name" value="Imidazolonepropionase"/>
    <property type="match status" value="1"/>
</dbReference>
<dbReference type="OrthoDB" id="9776455at2"/>
<proteinExistence type="inferred from homology"/>
<feature type="domain" description="Amidohydrolase-related" evidence="8">
    <location>
        <begin position="72"/>
        <end position="388"/>
    </location>
</feature>
<feature type="binding site" evidence="7">
    <location>
        <position position="153"/>
    </location>
    <ligand>
        <name>N-formimidoyl-L-glutamate</name>
        <dbReference type="ChEBI" id="CHEBI:58928"/>
    </ligand>
</feature>
<dbReference type="GO" id="GO:0005737">
    <property type="term" value="C:cytoplasm"/>
    <property type="evidence" value="ECO:0007669"/>
    <property type="project" value="UniProtKB-SubCell"/>
</dbReference>
<evidence type="ECO:0000313" key="9">
    <source>
        <dbReference type="EMBL" id="OYQ43613.1"/>
    </source>
</evidence>
<dbReference type="GO" id="GO:0005506">
    <property type="term" value="F:iron ion binding"/>
    <property type="evidence" value="ECO:0007669"/>
    <property type="project" value="UniProtKB-UniRule"/>
</dbReference>
<dbReference type="HAMAP" id="MF_00372">
    <property type="entry name" value="HutI"/>
    <property type="match status" value="1"/>
</dbReference>
<dbReference type="Gene3D" id="3.20.20.140">
    <property type="entry name" value="Metal-dependent hydrolases"/>
    <property type="match status" value="1"/>
</dbReference>
<dbReference type="PANTHER" id="PTHR42752">
    <property type="entry name" value="IMIDAZOLONEPROPIONASE"/>
    <property type="match status" value="1"/>
</dbReference>
<dbReference type="GO" id="GO:0019556">
    <property type="term" value="P:L-histidine catabolic process to glutamate and formamide"/>
    <property type="evidence" value="ECO:0007669"/>
    <property type="project" value="UniProtKB-UniRule"/>
</dbReference>
<comment type="caution">
    <text evidence="9">The sequence shown here is derived from an EMBL/GenBank/DDBJ whole genome shotgun (WGS) entry which is preliminary data.</text>
</comment>
<keyword evidence="7" id="KW-0963">Cytoplasm</keyword>
<dbReference type="InterPro" id="IPR006680">
    <property type="entry name" value="Amidohydro-rel"/>
</dbReference>
<dbReference type="Gene3D" id="2.30.40.10">
    <property type="entry name" value="Urease, subunit C, domain 1"/>
    <property type="match status" value="1"/>
</dbReference>
<feature type="binding site" evidence="7">
    <location>
        <position position="251"/>
    </location>
    <ligand>
        <name>Zn(2+)</name>
        <dbReference type="ChEBI" id="CHEBI:29105"/>
    </ligand>
</feature>
<feature type="binding site" evidence="7">
    <location>
        <position position="81"/>
    </location>
    <ligand>
        <name>Fe(3+)</name>
        <dbReference type="ChEBI" id="CHEBI:29034"/>
    </ligand>
</feature>
<dbReference type="SUPFAM" id="SSF51556">
    <property type="entry name" value="Metallo-dependent hydrolases"/>
    <property type="match status" value="1"/>
</dbReference>
<comment type="similarity">
    <text evidence="7">Belongs to the metallo-dependent hydrolases superfamily. HutI family.</text>
</comment>
<comment type="pathway">
    <text evidence="7">Amino-acid degradation; L-histidine degradation into L-glutamate; N-formimidoyl-L-glutamate from L-histidine: step 3/3.</text>
</comment>
<reference evidence="9 10" key="1">
    <citation type="submission" date="2017-07" db="EMBL/GenBank/DDBJ databases">
        <title>Flavobacterium cyanobacteriorum sp. nov., isolated from cyanobacterial aggregates in a eutrophic lake.</title>
        <authorList>
            <person name="Cai H."/>
        </authorList>
    </citation>
    <scope>NUCLEOTIDE SEQUENCE [LARGE SCALE GENOMIC DNA]</scope>
    <source>
        <strain evidence="9 10">TH167</strain>
    </source>
</reference>
<name>A0A255ZQ39_9FLAO</name>
<gene>
    <name evidence="7" type="primary">hutI</name>
    <name evidence="9" type="ORF">CHX27_09550</name>
</gene>
<keyword evidence="10" id="KW-1185">Reference proteome</keyword>
<feature type="binding site" evidence="7">
    <location>
        <position position="329"/>
    </location>
    <ligand>
        <name>N-formimidoyl-L-glutamate</name>
        <dbReference type="ChEBI" id="CHEBI:58928"/>
    </ligand>
</feature>
<dbReference type="EMBL" id="NOXX01000201">
    <property type="protein sequence ID" value="OYQ43613.1"/>
    <property type="molecule type" value="Genomic_DNA"/>
</dbReference>
<evidence type="ECO:0000256" key="3">
    <source>
        <dbReference type="ARBA" id="ARBA00022801"/>
    </source>
</evidence>
<keyword evidence="3 7" id="KW-0378">Hydrolase</keyword>
<feature type="binding site" evidence="7">
    <location>
        <position position="90"/>
    </location>
    <ligand>
        <name>4-imidazolone-5-propanoate</name>
        <dbReference type="ChEBI" id="CHEBI:77893"/>
    </ligand>
</feature>
<dbReference type="GO" id="GO:0019557">
    <property type="term" value="P:L-histidine catabolic process to glutamate and formate"/>
    <property type="evidence" value="ECO:0007669"/>
    <property type="project" value="UniProtKB-UniPathway"/>
</dbReference>
<evidence type="ECO:0000256" key="1">
    <source>
        <dbReference type="ARBA" id="ARBA00012864"/>
    </source>
</evidence>
<dbReference type="InterPro" id="IPR032466">
    <property type="entry name" value="Metal_Hydrolase"/>
</dbReference>
<comment type="subcellular location">
    <subcellularLocation>
        <location evidence="7">Cytoplasm</location>
    </subcellularLocation>
</comment>
<feature type="binding site" evidence="7">
    <location>
        <position position="153"/>
    </location>
    <ligand>
        <name>4-imidazolone-5-propanoate</name>
        <dbReference type="ChEBI" id="CHEBI:77893"/>
    </ligand>
</feature>
<dbReference type="Proteomes" id="UP000216035">
    <property type="component" value="Unassembled WGS sequence"/>
</dbReference>
<dbReference type="InterPro" id="IPR011059">
    <property type="entry name" value="Metal-dep_hydrolase_composite"/>
</dbReference>
<evidence type="ECO:0000256" key="4">
    <source>
        <dbReference type="ARBA" id="ARBA00022808"/>
    </source>
</evidence>
<feature type="binding site" evidence="7">
    <location>
        <position position="327"/>
    </location>
    <ligand>
        <name>N-formimidoyl-L-glutamate</name>
        <dbReference type="ChEBI" id="CHEBI:58928"/>
    </ligand>
</feature>
<organism evidence="9 10">
    <name type="scientific">Flavobacterium aurantiibacter</name>
    <dbReference type="NCBI Taxonomy" id="2023067"/>
    <lineage>
        <taxon>Bacteria</taxon>
        <taxon>Pseudomonadati</taxon>
        <taxon>Bacteroidota</taxon>
        <taxon>Flavobacteriia</taxon>
        <taxon>Flavobacteriales</taxon>
        <taxon>Flavobacteriaceae</taxon>
        <taxon>Flavobacterium</taxon>
    </lineage>
</organism>
<keyword evidence="2 7" id="KW-0479">Metal-binding</keyword>
<dbReference type="EC" id="3.5.2.7" evidence="1 7"/>
<feature type="binding site" evidence="7">
    <location>
        <position position="254"/>
    </location>
    <ligand>
        <name>4-imidazolone-5-propanoate</name>
        <dbReference type="ChEBI" id="CHEBI:77893"/>
    </ligand>
</feature>
<evidence type="ECO:0000256" key="5">
    <source>
        <dbReference type="ARBA" id="ARBA00022833"/>
    </source>
</evidence>